<dbReference type="Proteomes" id="UP001054889">
    <property type="component" value="Unassembled WGS sequence"/>
</dbReference>
<sequence>MRRRPGIAGLQNAAATRDQFRLVGENVAKVRTDVMKEQLATFRSQLEEFARKHKVLGSGFEVISVGRRKLVRSVPTELNKDHSGILGLAQVCALSIVIIFGYLQHSFDCNIVTMQTEGYVTVEQVEKGFSWSTGRAINALETLLKDGNVSVRAPDLGGLGIHNLEVLGWALNMRWLWLRKAQPNRPWAEFDIQDQFRLVGENVAKVRTDVMKEQLATFRSQLEEFARKHKVLGSGFEVISVGRRKLVRSVPTELNKDHTVGYLALHSWKAALMHPAGRASLVKAMLTAIPIHHLIAVQCPKWVYKAIDKIRRGFMWKGCRNVQGGHCFVGWQCVCRAPDLGGLGIHNLEVLGWALNMRWLWLRKAQPNRPWAEFDIQQVVENITDEARLWCMAGAKGLRTLWP</sequence>
<gene>
    <name evidence="1" type="primary">gb23084</name>
    <name evidence="1" type="ORF">PR202_gb23084</name>
</gene>
<dbReference type="GO" id="GO:0043328">
    <property type="term" value="P:protein transport to vacuole involved in ubiquitin-dependent protein catabolic process via the multivesicular body sorting pathway"/>
    <property type="evidence" value="ECO:0007669"/>
    <property type="project" value="TreeGrafter"/>
</dbReference>
<proteinExistence type="predicted"/>
<name>A0AAV5FHG4_ELECO</name>
<reference evidence="1" key="2">
    <citation type="submission" date="2021-12" db="EMBL/GenBank/DDBJ databases">
        <title>Resequencing data analysis of finger millet.</title>
        <authorList>
            <person name="Hatakeyama M."/>
            <person name="Aluri S."/>
            <person name="Balachadran M.T."/>
            <person name="Sivarajan S.R."/>
            <person name="Poveda L."/>
            <person name="Shimizu-Inatsugi R."/>
            <person name="Schlapbach R."/>
            <person name="Sreeman S.M."/>
            <person name="Shimizu K.K."/>
        </authorList>
    </citation>
    <scope>NUCLEOTIDE SEQUENCE</scope>
</reference>
<comment type="caution">
    <text evidence="1">The sequence shown here is derived from an EMBL/GenBank/DDBJ whole genome shotgun (WGS) entry which is preliminary data.</text>
</comment>
<accession>A0AAV5FHG4</accession>
<dbReference type="PANTHER" id="PTHR12806:SF0">
    <property type="entry name" value="VACUOLAR-SORTING PROTEIN SNF8"/>
    <property type="match status" value="1"/>
</dbReference>
<reference evidence="1" key="1">
    <citation type="journal article" date="2018" name="DNA Res.">
        <title>Multiple hybrid de novo genome assembly of finger millet, an orphan allotetraploid crop.</title>
        <authorList>
            <person name="Hatakeyama M."/>
            <person name="Aluri S."/>
            <person name="Balachadran M.T."/>
            <person name="Sivarajan S.R."/>
            <person name="Patrignani A."/>
            <person name="Gruter S."/>
            <person name="Poveda L."/>
            <person name="Shimizu-Inatsugi R."/>
            <person name="Baeten J."/>
            <person name="Francoijs K.J."/>
            <person name="Nataraja K.N."/>
            <person name="Reddy Y.A.N."/>
            <person name="Phadnis S."/>
            <person name="Ravikumar R.L."/>
            <person name="Schlapbach R."/>
            <person name="Sreeman S.M."/>
            <person name="Shimizu K.K."/>
        </authorList>
    </citation>
    <scope>NUCLEOTIDE SEQUENCE</scope>
</reference>
<evidence type="ECO:0000313" key="2">
    <source>
        <dbReference type="Proteomes" id="UP001054889"/>
    </source>
</evidence>
<keyword evidence="2" id="KW-1185">Reference proteome</keyword>
<dbReference type="Gene3D" id="1.10.10.10">
    <property type="entry name" value="Winged helix-like DNA-binding domain superfamily/Winged helix DNA-binding domain"/>
    <property type="match status" value="1"/>
</dbReference>
<dbReference type="InterPro" id="IPR016689">
    <property type="entry name" value="ESCRT-2_cplx_Snf8"/>
</dbReference>
<dbReference type="AlphaFoldDB" id="A0AAV5FHG4"/>
<dbReference type="EMBL" id="BQKI01000085">
    <property type="protein sequence ID" value="GJN34427.1"/>
    <property type="molecule type" value="Genomic_DNA"/>
</dbReference>
<dbReference type="Gene3D" id="6.10.140.180">
    <property type="match status" value="2"/>
</dbReference>
<dbReference type="InterPro" id="IPR036388">
    <property type="entry name" value="WH-like_DNA-bd_sf"/>
</dbReference>
<dbReference type="PANTHER" id="PTHR12806">
    <property type="entry name" value="EAP30 SUBUNIT OF ELL COMPLEX"/>
    <property type="match status" value="1"/>
</dbReference>
<evidence type="ECO:0000313" key="1">
    <source>
        <dbReference type="EMBL" id="GJN34427.1"/>
    </source>
</evidence>
<dbReference type="GO" id="GO:0000814">
    <property type="term" value="C:ESCRT II complex"/>
    <property type="evidence" value="ECO:0007669"/>
    <property type="project" value="InterPro"/>
</dbReference>
<protein>
    <submittedName>
        <fullName evidence="1">Uncharacterized protein</fullName>
    </submittedName>
</protein>
<organism evidence="1 2">
    <name type="scientific">Eleusine coracana subsp. coracana</name>
    <dbReference type="NCBI Taxonomy" id="191504"/>
    <lineage>
        <taxon>Eukaryota</taxon>
        <taxon>Viridiplantae</taxon>
        <taxon>Streptophyta</taxon>
        <taxon>Embryophyta</taxon>
        <taxon>Tracheophyta</taxon>
        <taxon>Spermatophyta</taxon>
        <taxon>Magnoliopsida</taxon>
        <taxon>Liliopsida</taxon>
        <taxon>Poales</taxon>
        <taxon>Poaceae</taxon>
        <taxon>PACMAD clade</taxon>
        <taxon>Chloridoideae</taxon>
        <taxon>Cynodonteae</taxon>
        <taxon>Eleusininae</taxon>
        <taxon>Eleusine</taxon>
    </lineage>
</organism>